<accession>A0A5J5A3M3</accession>
<dbReference type="OrthoDB" id="5984008at2759"/>
<evidence type="ECO:0000313" key="16">
    <source>
        <dbReference type="Proteomes" id="UP000325577"/>
    </source>
</evidence>
<evidence type="ECO:0000256" key="12">
    <source>
        <dbReference type="ARBA" id="ARBA00023303"/>
    </source>
</evidence>
<reference evidence="15 16" key="1">
    <citation type="submission" date="2019-09" db="EMBL/GenBank/DDBJ databases">
        <title>A chromosome-level genome assembly of the Chinese tupelo Nyssa sinensis.</title>
        <authorList>
            <person name="Yang X."/>
            <person name="Kang M."/>
            <person name="Yang Y."/>
            <person name="Xiong H."/>
            <person name="Wang M."/>
            <person name="Zhang Z."/>
            <person name="Wang Z."/>
            <person name="Wu H."/>
            <person name="Ma T."/>
            <person name="Liu J."/>
            <person name="Xi Z."/>
        </authorList>
    </citation>
    <scope>NUCLEOTIDE SEQUENCE [LARGE SCALE GENOMIC DNA]</scope>
    <source>
        <strain evidence="15">J267</strain>
        <tissue evidence="15">Leaf</tissue>
    </source>
</reference>
<gene>
    <name evidence="15" type="ORF">F0562_011069</name>
</gene>
<feature type="transmembrane region" description="Helical" evidence="13">
    <location>
        <begin position="557"/>
        <end position="581"/>
    </location>
</feature>
<keyword evidence="9" id="KW-0675">Receptor</keyword>
<evidence type="ECO:0000256" key="7">
    <source>
        <dbReference type="ARBA" id="ARBA00023065"/>
    </source>
</evidence>
<comment type="similarity">
    <text evidence="2">Belongs to the glutamate-gated ion channel (TC 1.A.10.1) family.</text>
</comment>
<dbReference type="GO" id="GO:0015276">
    <property type="term" value="F:ligand-gated monoatomic ion channel activity"/>
    <property type="evidence" value="ECO:0007669"/>
    <property type="project" value="InterPro"/>
</dbReference>
<keyword evidence="7" id="KW-0406">Ion transport</keyword>
<evidence type="ECO:0000313" key="15">
    <source>
        <dbReference type="EMBL" id="KAA8524646.1"/>
    </source>
</evidence>
<organism evidence="15 16">
    <name type="scientific">Nyssa sinensis</name>
    <dbReference type="NCBI Taxonomy" id="561372"/>
    <lineage>
        <taxon>Eukaryota</taxon>
        <taxon>Viridiplantae</taxon>
        <taxon>Streptophyta</taxon>
        <taxon>Embryophyta</taxon>
        <taxon>Tracheophyta</taxon>
        <taxon>Spermatophyta</taxon>
        <taxon>Magnoliopsida</taxon>
        <taxon>eudicotyledons</taxon>
        <taxon>Gunneridae</taxon>
        <taxon>Pentapetalae</taxon>
        <taxon>asterids</taxon>
        <taxon>Cornales</taxon>
        <taxon>Nyssaceae</taxon>
        <taxon>Nyssa</taxon>
    </lineage>
</organism>
<keyword evidence="10" id="KW-0325">Glycoprotein</keyword>
<dbReference type="InterPro" id="IPR028082">
    <property type="entry name" value="Peripla_BP_I"/>
</dbReference>
<dbReference type="AlphaFoldDB" id="A0A5J5A3M3"/>
<keyword evidence="6 13" id="KW-1133">Transmembrane helix</keyword>
<keyword evidence="5" id="KW-0732">Signal</keyword>
<dbReference type="Proteomes" id="UP000325577">
    <property type="component" value="Linkage Group LG4"/>
</dbReference>
<evidence type="ECO:0000256" key="5">
    <source>
        <dbReference type="ARBA" id="ARBA00022729"/>
    </source>
</evidence>
<evidence type="ECO:0000256" key="8">
    <source>
        <dbReference type="ARBA" id="ARBA00023136"/>
    </source>
</evidence>
<evidence type="ECO:0000256" key="2">
    <source>
        <dbReference type="ARBA" id="ARBA00008685"/>
    </source>
</evidence>
<comment type="subcellular location">
    <subcellularLocation>
        <location evidence="1">Membrane</location>
        <topology evidence="1">Multi-pass membrane protein</topology>
    </subcellularLocation>
</comment>
<evidence type="ECO:0000256" key="13">
    <source>
        <dbReference type="SAM" id="Phobius"/>
    </source>
</evidence>
<keyword evidence="3" id="KW-0813">Transport</keyword>
<dbReference type="FunFam" id="1.10.287.70:FF:000037">
    <property type="entry name" value="Glutamate receptor"/>
    <property type="match status" value="1"/>
</dbReference>
<dbReference type="GO" id="GO:0016020">
    <property type="term" value="C:membrane"/>
    <property type="evidence" value="ECO:0007669"/>
    <property type="project" value="UniProtKB-SubCell"/>
</dbReference>
<evidence type="ECO:0000259" key="14">
    <source>
        <dbReference type="SMART" id="SM00079"/>
    </source>
</evidence>
<protein>
    <recommendedName>
        <fullName evidence="14">Ionotropic glutamate receptor C-terminal domain-containing protein</fullName>
    </recommendedName>
</protein>
<dbReference type="SUPFAM" id="SSF53850">
    <property type="entry name" value="Periplasmic binding protein-like II"/>
    <property type="match status" value="1"/>
</dbReference>
<dbReference type="EMBL" id="CM018047">
    <property type="protein sequence ID" value="KAA8524646.1"/>
    <property type="molecule type" value="Genomic_DNA"/>
</dbReference>
<dbReference type="SUPFAM" id="SSF81324">
    <property type="entry name" value="Voltage-gated potassium channels"/>
    <property type="match status" value="1"/>
</dbReference>
<sequence length="742" mass="82535">MEVMGKTGNASGSSSRPSVVNIGSLFTLNSVLGRSAKPAILAAVDDVNSDSSVLTGTKLNLIMHDTNCSGFLGTIEDSDCFQMYAIADLVEFYGWNEVIATFVDDDYGRSGISVLGDALAKKHAKIAYNVAFTPRAPISDINDLLVGVNLMESRVYVVHINPDSRLTIFSVAKDLGMITSGYVWIATDWLLAVLDSSESVDPDTMDLLQGDVALHHYTPDSDVKRSFTSRWKNLKLKETSSFNTYALYAYDSVWLVARAFDVFFNEGGNISFSKDPKLHDTNASTLHFTALRTFDEGQKLLQILLVMNFTGLTGQIKFDSEKNLIHPAYDVLNIGGTGLRRIGYWSNYSGLSVVAPEILYKKPLNTFASNQHLYSVIWPSETTTRPRGWVFPNNGKPLGIAVPYRATFKEFVTKDGSPPGVRGYSIDVFEAAMNLLPYPVPRTYLLYGDGLRSPSYNNLVLDVAQNPYMESGLVIVAPVKKIKSSAWAFLQPFTIQMWCVTGAFFLFVGAVVWILEHRMNEEFHGPPRQQIITVFWFSFSTMFFAHRENTVSTLGRLVLIFWLFVVLIINSSYTTSLTSILTVQQLTSRIEGIDSLISSTEPIGVQDGSYAYDYLIEELNVAESRLRILKSEEEYVNALRQGPNGGGVAAIVDELPYVELFLSNTKCVFKIVGRVFTKSRWGFAFQRDSPLAVDLSTAILQLSENGCWGNIANTAQRARNRRLRRLNLQGPEEQPAHLASRT</sequence>
<evidence type="ECO:0000256" key="9">
    <source>
        <dbReference type="ARBA" id="ARBA00023170"/>
    </source>
</evidence>
<keyword evidence="16" id="KW-1185">Reference proteome</keyword>
<keyword evidence="11" id="KW-1071">Ligand-gated ion channel</keyword>
<dbReference type="Pfam" id="PF01094">
    <property type="entry name" value="ANF_receptor"/>
    <property type="match status" value="1"/>
</dbReference>
<evidence type="ECO:0000256" key="10">
    <source>
        <dbReference type="ARBA" id="ARBA00023180"/>
    </source>
</evidence>
<dbReference type="Gene3D" id="1.10.287.70">
    <property type="match status" value="1"/>
</dbReference>
<evidence type="ECO:0000256" key="6">
    <source>
        <dbReference type="ARBA" id="ARBA00022989"/>
    </source>
</evidence>
<dbReference type="SUPFAM" id="SSF53822">
    <property type="entry name" value="Periplasmic binding protein-like I"/>
    <property type="match status" value="1"/>
</dbReference>
<dbReference type="InterPro" id="IPR015683">
    <property type="entry name" value="Ionotropic_Glu_rcpt"/>
</dbReference>
<dbReference type="FunFam" id="3.40.50.2300:FF:000081">
    <property type="entry name" value="Glutamate receptor"/>
    <property type="match status" value="1"/>
</dbReference>
<dbReference type="InterPro" id="IPR001828">
    <property type="entry name" value="ANF_lig-bd_rcpt"/>
</dbReference>
<evidence type="ECO:0000256" key="3">
    <source>
        <dbReference type="ARBA" id="ARBA00022448"/>
    </source>
</evidence>
<dbReference type="PANTHER" id="PTHR18966">
    <property type="entry name" value="IONOTROPIC GLUTAMATE RECEPTOR"/>
    <property type="match status" value="1"/>
</dbReference>
<dbReference type="InterPro" id="IPR001320">
    <property type="entry name" value="Iontro_rcpt_C"/>
</dbReference>
<feature type="domain" description="Ionotropic glutamate receptor C-terminal" evidence="14">
    <location>
        <begin position="399"/>
        <end position="710"/>
    </location>
</feature>
<evidence type="ECO:0000256" key="11">
    <source>
        <dbReference type="ARBA" id="ARBA00023286"/>
    </source>
</evidence>
<name>A0A5J5A3M3_9ASTE</name>
<evidence type="ECO:0000256" key="1">
    <source>
        <dbReference type="ARBA" id="ARBA00004141"/>
    </source>
</evidence>
<dbReference type="Pfam" id="PF00060">
    <property type="entry name" value="Lig_chan"/>
    <property type="match status" value="1"/>
</dbReference>
<dbReference type="Gene3D" id="3.40.50.2300">
    <property type="match status" value="2"/>
</dbReference>
<feature type="transmembrane region" description="Helical" evidence="13">
    <location>
        <begin position="495"/>
        <end position="515"/>
    </location>
</feature>
<evidence type="ECO:0000256" key="4">
    <source>
        <dbReference type="ARBA" id="ARBA00022692"/>
    </source>
</evidence>
<keyword evidence="4 13" id="KW-0812">Transmembrane</keyword>
<keyword evidence="12" id="KW-0407">Ion channel</keyword>
<dbReference type="FunFam" id="3.40.190.10:FF:000175">
    <property type="entry name" value="Glutamate receptor"/>
    <property type="match status" value="1"/>
</dbReference>
<proteinExistence type="inferred from homology"/>
<dbReference type="SMART" id="SM00079">
    <property type="entry name" value="PBPe"/>
    <property type="match status" value="1"/>
</dbReference>
<keyword evidence="8 13" id="KW-0472">Membrane</keyword>